<dbReference type="PANTHER" id="PTHR11702">
    <property type="entry name" value="DEVELOPMENTALLY REGULATED GTP-BINDING PROTEIN-RELATED"/>
    <property type="match status" value="1"/>
</dbReference>
<keyword evidence="7 8" id="KW-0342">GTP-binding</keyword>
<feature type="binding site" evidence="8">
    <location>
        <begin position="317"/>
        <end position="319"/>
    </location>
    <ligand>
        <name>GTP</name>
        <dbReference type="ChEBI" id="CHEBI:37565"/>
    </ligand>
</feature>
<keyword evidence="6 8" id="KW-0460">Magnesium</keyword>
<dbReference type="Pfam" id="PF01018">
    <property type="entry name" value="GTP1_OBG"/>
    <property type="match status" value="1"/>
</dbReference>
<reference evidence="12" key="1">
    <citation type="journal article" date="2021" name="PeerJ">
        <title>Extensive microbial diversity within the chicken gut microbiome revealed by metagenomics and culture.</title>
        <authorList>
            <person name="Gilroy R."/>
            <person name="Ravi A."/>
            <person name="Getino M."/>
            <person name="Pursley I."/>
            <person name="Horton D.L."/>
            <person name="Alikhan N.F."/>
            <person name="Baker D."/>
            <person name="Gharbi K."/>
            <person name="Hall N."/>
            <person name="Watson M."/>
            <person name="Adriaenssens E.M."/>
            <person name="Foster-Nyarko E."/>
            <person name="Jarju S."/>
            <person name="Secka A."/>
            <person name="Antonio M."/>
            <person name="Oren A."/>
            <person name="Chaudhuri R.R."/>
            <person name="La Ragione R."/>
            <person name="Hildebrand F."/>
            <person name="Pallen M.J."/>
        </authorList>
    </citation>
    <scope>NUCLEOTIDE SEQUENCE</scope>
    <source>
        <strain evidence="12">378</strain>
    </source>
</reference>
<dbReference type="InterPro" id="IPR006169">
    <property type="entry name" value="GTP1_OBG_dom"/>
</dbReference>
<comment type="cofactor">
    <cofactor evidence="8">
        <name>Mg(2+)</name>
        <dbReference type="ChEBI" id="CHEBI:18420"/>
    </cofactor>
</comment>
<dbReference type="NCBIfam" id="NF008954">
    <property type="entry name" value="PRK12296.1"/>
    <property type="match status" value="1"/>
</dbReference>
<comment type="function">
    <text evidence="8">An essential GTPase which binds GTP, GDP and possibly (p)ppGpp with moderate affinity, with high nucleotide exchange rates and a fairly low GTP hydrolysis rate. Plays a role in control of the cell cycle, stress response, ribosome biogenesis and in those bacteria that undergo differentiation, in morphogenesis control.</text>
</comment>
<reference evidence="12" key="2">
    <citation type="submission" date="2021-04" db="EMBL/GenBank/DDBJ databases">
        <authorList>
            <person name="Gilroy R."/>
        </authorList>
    </citation>
    <scope>NUCLEOTIDE SEQUENCE</scope>
    <source>
        <strain evidence="12">378</strain>
    </source>
</reference>
<evidence type="ECO:0000256" key="7">
    <source>
        <dbReference type="ARBA" id="ARBA00023134"/>
    </source>
</evidence>
<keyword evidence="3 8" id="KW-0479">Metal-binding</keyword>
<keyword evidence="2 8" id="KW-0963">Cytoplasm</keyword>
<feature type="binding site" evidence="8">
    <location>
        <position position="173"/>
    </location>
    <ligand>
        <name>Mg(2+)</name>
        <dbReference type="ChEBI" id="CHEBI:18420"/>
    </ligand>
</feature>
<dbReference type="NCBIfam" id="NF008956">
    <property type="entry name" value="PRK12299.1"/>
    <property type="match status" value="1"/>
</dbReference>
<dbReference type="GO" id="GO:0043022">
    <property type="term" value="F:ribosome binding"/>
    <property type="evidence" value="ECO:0007669"/>
    <property type="project" value="UniProtKB-ARBA"/>
</dbReference>
<evidence type="ECO:0000256" key="5">
    <source>
        <dbReference type="ARBA" id="ARBA00022801"/>
    </source>
</evidence>
<dbReference type="InterPro" id="IPR006074">
    <property type="entry name" value="GTP1-OBG_CS"/>
</dbReference>
<evidence type="ECO:0000256" key="2">
    <source>
        <dbReference type="ARBA" id="ARBA00022490"/>
    </source>
</evidence>
<dbReference type="GO" id="GO:0005737">
    <property type="term" value="C:cytoplasm"/>
    <property type="evidence" value="ECO:0007669"/>
    <property type="project" value="UniProtKB-SubCell"/>
</dbReference>
<comment type="subunit">
    <text evidence="8">Monomer.</text>
</comment>
<evidence type="ECO:0000313" key="13">
    <source>
        <dbReference type="Proteomes" id="UP000733611"/>
    </source>
</evidence>
<comment type="similarity">
    <text evidence="1 8">Belongs to the TRAFAC class OBG-HflX-like GTPase superfamily. OBG GTPase family.</text>
</comment>
<dbReference type="InterPro" id="IPR014100">
    <property type="entry name" value="GTP-bd_Obg/CgtA"/>
</dbReference>
<evidence type="ECO:0000259" key="11">
    <source>
        <dbReference type="PROSITE" id="PS51883"/>
    </source>
</evidence>
<dbReference type="SUPFAM" id="SSF52540">
    <property type="entry name" value="P-loop containing nucleoside triphosphate hydrolases"/>
    <property type="match status" value="1"/>
</dbReference>
<dbReference type="PROSITE" id="PS00905">
    <property type="entry name" value="GTP1_OBG"/>
    <property type="match status" value="1"/>
</dbReference>
<dbReference type="GO" id="GO:0000287">
    <property type="term" value="F:magnesium ion binding"/>
    <property type="evidence" value="ECO:0007669"/>
    <property type="project" value="InterPro"/>
</dbReference>
<dbReference type="InterPro" id="IPR045086">
    <property type="entry name" value="OBG_GTPase"/>
</dbReference>
<accession>A0A948TF24</accession>
<organism evidence="12 13">
    <name type="scientific">Candidatus Anaerobiospirillum pullicola</name>
    <dbReference type="NCBI Taxonomy" id="2838451"/>
    <lineage>
        <taxon>Bacteria</taxon>
        <taxon>Pseudomonadati</taxon>
        <taxon>Pseudomonadota</taxon>
        <taxon>Gammaproteobacteria</taxon>
        <taxon>Aeromonadales</taxon>
        <taxon>Succinivibrionaceae</taxon>
        <taxon>Anaerobiospirillum</taxon>
    </lineage>
</organism>
<feature type="domain" description="Obg" evidence="11">
    <location>
        <begin position="1"/>
        <end position="159"/>
    </location>
</feature>
<dbReference type="Proteomes" id="UP000733611">
    <property type="component" value="Unassembled WGS sequence"/>
</dbReference>
<evidence type="ECO:0000313" key="12">
    <source>
        <dbReference type="EMBL" id="MBU3843695.1"/>
    </source>
</evidence>
<dbReference type="GO" id="GO:0003924">
    <property type="term" value="F:GTPase activity"/>
    <property type="evidence" value="ECO:0007669"/>
    <property type="project" value="UniProtKB-UniRule"/>
</dbReference>
<dbReference type="NCBIfam" id="NF008955">
    <property type="entry name" value="PRK12297.1"/>
    <property type="match status" value="1"/>
</dbReference>
<dbReference type="EMBL" id="JAHLFE010000044">
    <property type="protein sequence ID" value="MBU3843695.1"/>
    <property type="molecule type" value="Genomic_DNA"/>
</dbReference>
<comment type="caution">
    <text evidence="12">The sequence shown here is derived from an EMBL/GenBank/DDBJ whole genome shotgun (WGS) entry which is preliminary data.</text>
</comment>
<dbReference type="PANTHER" id="PTHR11702:SF31">
    <property type="entry name" value="MITOCHONDRIAL RIBOSOME-ASSOCIATED GTPASE 2"/>
    <property type="match status" value="1"/>
</dbReference>
<dbReference type="NCBIfam" id="TIGR02729">
    <property type="entry name" value="Obg_CgtA"/>
    <property type="match status" value="1"/>
</dbReference>
<feature type="binding site" evidence="8">
    <location>
        <position position="193"/>
    </location>
    <ligand>
        <name>Mg(2+)</name>
        <dbReference type="ChEBI" id="CHEBI:18420"/>
    </ligand>
</feature>
<dbReference type="PROSITE" id="PS51883">
    <property type="entry name" value="OBG"/>
    <property type="match status" value="1"/>
</dbReference>
<dbReference type="GO" id="GO:0005525">
    <property type="term" value="F:GTP binding"/>
    <property type="evidence" value="ECO:0007669"/>
    <property type="project" value="UniProtKB-UniRule"/>
</dbReference>
<dbReference type="InterPro" id="IPR031167">
    <property type="entry name" value="G_OBG"/>
</dbReference>
<protein>
    <recommendedName>
        <fullName evidence="8">GTPase Obg</fullName>
        <ecNumber evidence="8">3.6.5.-</ecNumber>
    </recommendedName>
    <alternativeName>
        <fullName evidence="8">GTP-binding protein Obg</fullName>
    </alternativeName>
</protein>
<evidence type="ECO:0000256" key="4">
    <source>
        <dbReference type="ARBA" id="ARBA00022741"/>
    </source>
</evidence>
<dbReference type="PRINTS" id="PR00326">
    <property type="entry name" value="GTP1OBG"/>
</dbReference>
<name>A0A948TF24_9GAMM</name>
<dbReference type="InterPro" id="IPR027417">
    <property type="entry name" value="P-loop_NTPase"/>
</dbReference>
<feature type="binding site" evidence="8">
    <location>
        <begin position="283"/>
        <end position="286"/>
    </location>
    <ligand>
        <name>GTP</name>
        <dbReference type="ChEBI" id="CHEBI:37565"/>
    </ligand>
</feature>
<evidence type="ECO:0000259" key="10">
    <source>
        <dbReference type="PROSITE" id="PS51710"/>
    </source>
</evidence>
<proteinExistence type="inferred from homology"/>
<dbReference type="SUPFAM" id="SSF82051">
    <property type="entry name" value="Obg GTP-binding protein N-terminal domain"/>
    <property type="match status" value="1"/>
</dbReference>
<evidence type="ECO:0000256" key="8">
    <source>
        <dbReference type="HAMAP-Rule" id="MF_01454"/>
    </source>
</evidence>
<dbReference type="InterPro" id="IPR036726">
    <property type="entry name" value="GTP1_OBG_dom_sf"/>
</dbReference>
<evidence type="ECO:0000256" key="1">
    <source>
        <dbReference type="ARBA" id="ARBA00007699"/>
    </source>
</evidence>
<feature type="binding site" evidence="8">
    <location>
        <begin position="166"/>
        <end position="173"/>
    </location>
    <ligand>
        <name>GTP</name>
        <dbReference type="ChEBI" id="CHEBI:37565"/>
    </ligand>
</feature>
<evidence type="ECO:0000256" key="3">
    <source>
        <dbReference type="ARBA" id="ARBA00022723"/>
    </source>
</evidence>
<dbReference type="PIRSF" id="PIRSF002401">
    <property type="entry name" value="GTP_bd_Obg/CgtA"/>
    <property type="match status" value="1"/>
</dbReference>
<dbReference type="GO" id="GO:0042254">
    <property type="term" value="P:ribosome biogenesis"/>
    <property type="evidence" value="ECO:0007669"/>
    <property type="project" value="UniProtKB-UniRule"/>
</dbReference>
<keyword evidence="5 8" id="KW-0378">Hydrolase</keyword>
<dbReference type="HAMAP" id="MF_01454">
    <property type="entry name" value="GTPase_Obg"/>
    <property type="match status" value="1"/>
</dbReference>
<evidence type="ECO:0000256" key="9">
    <source>
        <dbReference type="SAM" id="MobiDB-lite"/>
    </source>
</evidence>
<dbReference type="CDD" id="cd01898">
    <property type="entry name" value="Obg"/>
    <property type="match status" value="1"/>
</dbReference>
<feature type="binding site" evidence="8">
    <location>
        <begin position="213"/>
        <end position="216"/>
    </location>
    <ligand>
        <name>GTP</name>
        <dbReference type="ChEBI" id="CHEBI:37565"/>
    </ligand>
</feature>
<dbReference type="FunFam" id="2.70.210.12:FF:000001">
    <property type="entry name" value="GTPase Obg"/>
    <property type="match status" value="1"/>
</dbReference>
<evidence type="ECO:0000256" key="6">
    <source>
        <dbReference type="ARBA" id="ARBA00022842"/>
    </source>
</evidence>
<sequence>MKFVDEATIRVEAGDGGNGVVSFRREKYIPKGGPDGGDGGDGGSVFMLADTNLNTLVDYKFTKFYKAERGQNGMSADCTGAKGADIILKVPVGTRITDKETGEVLGDLRKEGDLLRVAKGGRHGFGNTHFKSSTNRAPRQKTNGTPGERRILELELLLVADVGLLGLPNAGKSTFIRSVSAARPKVADYPFTTLVPNLGVVKTGEGESFVIADVPGLIEGAAQGAGLGHRFLRHLERCRVLLHLVDALPVDSSDPVTNAQVIEKELKEYAHDLYEKPRWLVLNKVDLLPGGEDEAKELLEKIAAGLETKPERTFIISALQKQHTNELTYALQELVDSVKAQEQEAAVDAAAQQADKFVWTEGAKDLKDPVNGAKVKGDFDDDDDFFTTEEEGVEIVYQK</sequence>
<feature type="binding site" evidence="8">
    <location>
        <begin position="191"/>
        <end position="195"/>
    </location>
    <ligand>
        <name>GTP</name>
        <dbReference type="ChEBI" id="CHEBI:37565"/>
    </ligand>
</feature>
<dbReference type="PROSITE" id="PS51710">
    <property type="entry name" value="G_OBG"/>
    <property type="match status" value="1"/>
</dbReference>
<feature type="region of interest" description="Disordered" evidence="9">
    <location>
        <begin position="126"/>
        <end position="145"/>
    </location>
</feature>
<comment type="subcellular location">
    <subcellularLocation>
        <location evidence="8">Cytoplasm</location>
    </subcellularLocation>
</comment>
<dbReference type="EC" id="3.6.5.-" evidence="8"/>
<dbReference type="AlphaFoldDB" id="A0A948TF24"/>
<gene>
    <name evidence="12" type="primary">obgE</name>
    <name evidence="8" type="synonym">obg</name>
    <name evidence="12" type="ORF">H9847_02315</name>
</gene>
<dbReference type="Gene3D" id="3.40.50.300">
    <property type="entry name" value="P-loop containing nucleotide triphosphate hydrolases"/>
    <property type="match status" value="1"/>
</dbReference>
<dbReference type="Gene3D" id="2.70.210.12">
    <property type="entry name" value="GTP1/OBG domain"/>
    <property type="match status" value="1"/>
</dbReference>
<feature type="domain" description="OBG-type G" evidence="10">
    <location>
        <begin position="160"/>
        <end position="336"/>
    </location>
</feature>
<feature type="compositionally biased region" description="Polar residues" evidence="9">
    <location>
        <begin position="129"/>
        <end position="145"/>
    </location>
</feature>
<dbReference type="Pfam" id="PF01926">
    <property type="entry name" value="MMR_HSR1"/>
    <property type="match status" value="1"/>
</dbReference>
<dbReference type="InterPro" id="IPR006073">
    <property type="entry name" value="GTP-bd"/>
</dbReference>
<keyword evidence="4 8" id="KW-0547">Nucleotide-binding</keyword>